<dbReference type="GO" id="GO:0005615">
    <property type="term" value="C:extracellular space"/>
    <property type="evidence" value="ECO:0007669"/>
    <property type="project" value="TreeGrafter"/>
</dbReference>
<dbReference type="AlphaFoldDB" id="A0AAN7PWC3"/>
<accession>A0AAN7PWC3</accession>
<evidence type="ECO:0000256" key="1">
    <source>
        <dbReference type="ARBA" id="ARBA00022729"/>
    </source>
</evidence>
<reference evidence="6" key="1">
    <citation type="submission" date="2023-01" db="EMBL/GenBank/DDBJ databases">
        <title>Key to firefly adult light organ development and bioluminescence: homeobox transcription factors regulate luciferase expression and transportation to peroxisome.</title>
        <authorList>
            <person name="Fu X."/>
        </authorList>
    </citation>
    <scope>NUCLEOTIDE SEQUENCE [LARGE SCALE GENOMIC DNA]</scope>
</reference>
<evidence type="ECO:0000256" key="4">
    <source>
        <dbReference type="SAM" id="SignalP"/>
    </source>
</evidence>
<comment type="similarity">
    <text evidence="3">Belongs to the TO family.</text>
</comment>
<evidence type="ECO:0000256" key="3">
    <source>
        <dbReference type="ARBA" id="ARBA00060902"/>
    </source>
</evidence>
<evidence type="ECO:0000313" key="6">
    <source>
        <dbReference type="Proteomes" id="UP001353858"/>
    </source>
</evidence>
<feature type="signal peptide" evidence="4">
    <location>
        <begin position="1"/>
        <end position="20"/>
    </location>
</feature>
<dbReference type="PANTHER" id="PTHR11008:SF35">
    <property type="entry name" value="PROTEIN TAKEOUT-LIKE PROTEIN"/>
    <property type="match status" value="1"/>
</dbReference>
<dbReference type="Gene3D" id="3.15.10.30">
    <property type="entry name" value="Haemolymph juvenile hormone binding protein"/>
    <property type="match status" value="1"/>
</dbReference>
<dbReference type="InterPro" id="IPR010562">
    <property type="entry name" value="Haemolymph_juvenile_hormone-bd"/>
</dbReference>
<dbReference type="GO" id="GO:0007623">
    <property type="term" value="P:circadian rhythm"/>
    <property type="evidence" value="ECO:0007669"/>
    <property type="project" value="UniProtKB-ARBA"/>
</dbReference>
<evidence type="ECO:0000313" key="5">
    <source>
        <dbReference type="EMBL" id="KAK4879289.1"/>
    </source>
</evidence>
<evidence type="ECO:0000256" key="2">
    <source>
        <dbReference type="ARBA" id="ARBA00023108"/>
    </source>
</evidence>
<organism evidence="5 6">
    <name type="scientific">Aquatica leii</name>
    <dbReference type="NCBI Taxonomy" id="1421715"/>
    <lineage>
        <taxon>Eukaryota</taxon>
        <taxon>Metazoa</taxon>
        <taxon>Ecdysozoa</taxon>
        <taxon>Arthropoda</taxon>
        <taxon>Hexapoda</taxon>
        <taxon>Insecta</taxon>
        <taxon>Pterygota</taxon>
        <taxon>Neoptera</taxon>
        <taxon>Endopterygota</taxon>
        <taxon>Coleoptera</taxon>
        <taxon>Polyphaga</taxon>
        <taxon>Elateriformia</taxon>
        <taxon>Elateroidea</taxon>
        <taxon>Lampyridae</taxon>
        <taxon>Luciolinae</taxon>
        <taxon>Aquatica</taxon>
    </lineage>
</organism>
<comment type="caution">
    <text evidence="5">The sequence shown here is derived from an EMBL/GenBank/DDBJ whole genome shotgun (WGS) entry which is preliminary data.</text>
</comment>
<feature type="chain" id="PRO_5042929292" evidence="4">
    <location>
        <begin position="21"/>
        <end position="253"/>
    </location>
</feature>
<keyword evidence="6" id="KW-1185">Reference proteome</keyword>
<dbReference type="Pfam" id="PF06585">
    <property type="entry name" value="JHBP"/>
    <property type="match status" value="1"/>
</dbReference>
<protein>
    <submittedName>
        <fullName evidence="5">Uncharacterized protein</fullName>
    </submittedName>
</protein>
<dbReference type="EMBL" id="JARPUR010000003">
    <property type="protein sequence ID" value="KAK4879289.1"/>
    <property type="molecule type" value="Genomic_DNA"/>
</dbReference>
<keyword evidence="1 4" id="KW-0732">Signal</keyword>
<gene>
    <name evidence="5" type="ORF">RN001_007435</name>
</gene>
<keyword evidence="2" id="KW-0090">Biological rhythms</keyword>
<dbReference type="SMART" id="SM00700">
    <property type="entry name" value="JHBP"/>
    <property type="match status" value="1"/>
</dbReference>
<dbReference type="InterPro" id="IPR038606">
    <property type="entry name" value="To_sf"/>
</dbReference>
<dbReference type="Proteomes" id="UP001353858">
    <property type="component" value="Unassembled WGS sequence"/>
</dbReference>
<dbReference type="PANTHER" id="PTHR11008">
    <property type="entry name" value="PROTEIN TAKEOUT-LIKE PROTEIN"/>
    <property type="match status" value="1"/>
</dbReference>
<sequence length="253" mass="28671">MASTLFHIFVVIYSAGVILGEPELKTPEYIKPCLKSDPNINKCLRKTFNHLRPYLVSGIKDIDVPTIDPFYITKINIENGNGPFRVRAFFSNVTAYGASNYTIEEIKADLDNYILDLSFTIPHVEIKGKYEIGGSVLLFPIRSKGDFFAVFDNVDATAKIYGREIKNKENVRFMRIEKLLVDFQIAKSRFKIKDVINLGNIIGEAINQFLNNNSEEIIKEMKPAASVSIARHFKSFLNAAFTKIPLKVWLPDA</sequence>
<name>A0AAN7PWC3_9COLE</name>
<proteinExistence type="inferred from homology"/>
<dbReference type="FunFam" id="3.15.10.30:FF:000001">
    <property type="entry name" value="Takeout-like protein 1"/>
    <property type="match status" value="1"/>
</dbReference>